<dbReference type="SUPFAM" id="SSF49879">
    <property type="entry name" value="SMAD/FHA domain"/>
    <property type="match status" value="1"/>
</dbReference>
<name>A0A1I6L1U8_9FIRM</name>
<dbReference type="OrthoDB" id="370565at2"/>
<reference evidence="2 3" key="1">
    <citation type="submission" date="2016-10" db="EMBL/GenBank/DDBJ databases">
        <authorList>
            <person name="de Groot N.N."/>
        </authorList>
    </citation>
    <scope>NUCLEOTIDE SEQUENCE [LARGE SCALE GENOMIC DNA]</scope>
    <source>
        <strain evidence="2 3">743A</strain>
    </source>
</reference>
<organism evidence="2 3">
    <name type="scientific">Anaeromicropila populeti</name>
    <dbReference type="NCBI Taxonomy" id="37658"/>
    <lineage>
        <taxon>Bacteria</taxon>
        <taxon>Bacillati</taxon>
        <taxon>Bacillota</taxon>
        <taxon>Clostridia</taxon>
        <taxon>Lachnospirales</taxon>
        <taxon>Lachnospiraceae</taxon>
        <taxon>Anaeromicropila</taxon>
    </lineage>
</organism>
<dbReference type="STRING" id="37658.SAMN05661086_03004"/>
<dbReference type="InterPro" id="IPR000253">
    <property type="entry name" value="FHA_dom"/>
</dbReference>
<dbReference type="InterPro" id="IPR008984">
    <property type="entry name" value="SMAD_FHA_dom_sf"/>
</dbReference>
<evidence type="ECO:0000313" key="3">
    <source>
        <dbReference type="Proteomes" id="UP000199659"/>
    </source>
</evidence>
<dbReference type="RefSeq" id="WP_092562441.1">
    <property type="nucleotide sequence ID" value="NZ_FOYZ01000012.1"/>
</dbReference>
<dbReference type="Proteomes" id="UP000199659">
    <property type="component" value="Unassembled WGS sequence"/>
</dbReference>
<proteinExistence type="predicted"/>
<evidence type="ECO:0000259" key="1">
    <source>
        <dbReference type="Pfam" id="PF00498"/>
    </source>
</evidence>
<dbReference type="EMBL" id="FOYZ01000012">
    <property type="protein sequence ID" value="SFR97483.1"/>
    <property type="molecule type" value="Genomic_DNA"/>
</dbReference>
<accession>A0A1I6L1U8</accession>
<sequence length="173" mass="19426">MGLNRCKNGHMFSARKYGDVCPYCNTELEKATTNTRRMLIDDPDKTMPIMTSAGQEFDPVVGWLVCIEGPQYGKDYKIKAGKNFIGRADNMHIQIVGDNAISRINHAAISYDKKNRTSYLLPGDSSGLAYHNNEAVYTPVELKAFSIVEMGSSKFIYIPLCGEHFEWESGEEE</sequence>
<dbReference type="CDD" id="cd00060">
    <property type="entry name" value="FHA"/>
    <property type="match status" value="1"/>
</dbReference>
<keyword evidence="3" id="KW-1185">Reference proteome</keyword>
<dbReference type="Gene3D" id="2.60.200.20">
    <property type="match status" value="1"/>
</dbReference>
<evidence type="ECO:0000313" key="2">
    <source>
        <dbReference type="EMBL" id="SFR97483.1"/>
    </source>
</evidence>
<feature type="domain" description="FHA" evidence="1">
    <location>
        <begin position="85"/>
        <end position="151"/>
    </location>
</feature>
<gene>
    <name evidence="2" type="ORF">SAMN05661086_03004</name>
</gene>
<dbReference type="AlphaFoldDB" id="A0A1I6L1U8"/>
<protein>
    <submittedName>
        <fullName evidence="2">FHA domain-containing protein</fullName>
    </submittedName>
</protein>
<dbReference type="Pfam" id="PF00498">
    <property type="entry name" value="FHA"/>
    <property type="match status" value="1"/>
</dbReference>